<sequence length="24" mass="2503">MGYCTPQWGTYGSPSSSTHPTAVS</sequence>
<protein>
    <submittedName>
        <fullName evidence="2">Uncharacterized protein</fullName>
    </submittedName>
</protein>
<comment type="caution">
    <text evidence="2">The sequence shown here is derived from an EMBL/GenBank/DDBJ whole genome shotgun (WGS) entry which is preliminary data.</text>
</comment>
<proteinExistence type="predicted"/>
<feature type="non-terminal residue" evidence="2">
    <location>
        <position position="24"/>
    </location>
</feature>
<evidence type="ECO:0000313" key="2">
    <source>
        <dbReference type="EMBL" id="CAF5172121.1"/>
    </source>
</evidence>
<reference evidence="2" key="1">
    <citation type="submission" date="2021-02" db="EMBL/GenBank/DDBJ databases">
        <authorList>
            <person name="Nowell W R."/>
        </authorList>
    </citation>
    <scope>NUCLEOTIDE SEQUENCE</scope>
</reference>
<dbReference type="EMBL" id="CAJOBI010312554">
    <property type="protein sequence ID" value="CAF5172121.1"/>
    <property type="molecule type" value="Genomic_DNA"/>
</dbReference>
<dbReference type="AlphaFoldDB" id="A0A8S3GSS7"/>
<feature type="region of interest" description="Disordered" evidence="1">
    <location>
        <begin position="1"/>
        <end position="24"/>
    </location>
</feature>
<dbReference type="Proteomes" id="UP000676336">
    <property type="component" value="Unassembled WGS sequence"/>
</dbReference>
<evidence type="ECO:0000313" key="3">
    <source>
        <dbReference type="Proteomes" id="UP000676336"/>
    </source>
</evidence>
<name>A0A8S3GSS7_9BILA</name>
<evidence type="ECO:0000256" key="1">
    <source>
        <dbReference type="SAM" id="MobiDB-lite"/>
    </source>
</evidence>
<gene>
    <name evidence="2" type="ORF">SMN809_LOCUS66037</name>
</gene>
<accession>A0A8S3GSS7</accession>
<feature type="compositionally biased region" description="Polar residues" evidence="1">
    <location>
        <begin position="7"/>
        <end position="24"/>
    </location>
</feature>
<organism evidence="2 3">
    <name type="scientific">Rotaria magnacalcarata</name>
    <dbReference type="NCBI Taxonomy" id="392030"/>
    <lineage>
        <taxon>Eukaryota</taxon>
        <taxon>Metazoa</taxon>
        <taxon>Spiralia</taxon>
        <taxon>Gnathifera</taxon>
        <taxon>Rotifera</taxon>
        <taxon>Eurotatoria</taxon>
        <taxon>Bdelloidea</taxon>
        <taxon>Philodinida</taxon>
        <taxon>Philodinidae</taxon>
        <taxon>Rotaria</taxon>
    </lineage>
</organism>